<dbReference type="EMBL" id="ATBP01000754">
    <property type="protein sequence ID" value="ETR69045.1"/>
    <property type="molecule type" value="Genomic_DNA"/>
</dbReference>
<dbReference type="AlphaFoldDB" id="A0A1V1P2T7"/>
<name>A0A1V1P2T7_9BACT</name>
<dbReference type="InterPro" id="IPR008979">
    <property type="entry name" value="Galactose-bd-like_sf"/>
</dbReference>
<dbReference type="Proteomes" id="UP000189670">
    <property type="component" value="Unassembled WGS sequence"/>
</dbReference>
<accession>A0A1V1P2T7</accession>
<dbReference type="Gene3D" id="2.60.120.260">
    <property type="entry name" value="Galactose-binding domain-like"/>
    <property type="match status" value="1"/>
</dbReference>
<dbReference type="SUPFAM" id="SSF49785">
    <property type="entry name" value="Galactose-binding domain-like"/>
    <property type="match status" value="1"/>
</dbReference>
<comment type="caution">
    <text evidence="1">The sequence shown here is derived from an EMBL/GenBank/DDBJ whole genome shotgun (WGS) entry which is preliminary data.</text>
</comment>
<evidence type="ECO:0000313" key="2">
    <source>
        <dbReference type="Proteomes" id="UP000189670"/>
    </source>
</evidence>
<sequence>MPAFFNTPAAADFYEDFESGSLTNWVSDGTATVVITATTSAEGSQSLYLYGGTGSPSGIHANLPESQPTYVSFYIQPVTTSEHHCYVIIKNSSCGEVVRFYARANSNFQVYPSDNSYTYTPNTWYHIEIKNFDWSAKTYDYYVNGALIQFIDYW</sequence>
<evidence type="ECO:0000313" key="1">
    <source>
        <dbReference type="EMBL" id="ETR69045.1"/>
    </source>
</evidence>
<proteinExistence type="predicted"/>
<gene>
    <name evidence="1" type="ORF">OMM_09932</name>
</gene>
<organism evidence="1 2">
    <name type="scientific">Candidatus Magnetoglobus multicellularis str. Araruama</name>
    <dbReference type="NCBI Taxonomy" id="890399"/>
    <lineage>
        <taxon>Bacteria</taxon>
        <taxon>Pseudomonadati</taxon>
        <taxon>Thermodesulfobacteriota</taxon>
        <taxon>Desulfobacteria</taxon>
        <taxon>Desulfobacterales</taxon>
        <taxon>Desulfobacteraceae</taxon>
        <taxon>Candidatus Magnetoglobus</taxon>
    </lineage>
</organism>
<protein>
    <submittedName>
        <fullName evidence="1">Uncharacterized protein</fullName>
    </submittedName>
</protein>
<reference evidence="2" key="1">
    <citation type="submission" date="2012-11" db="EMBL/GenBank/DDBJ databases">
        <authorList>
            <person name="Lucero-Rivera Y.E."/>
            <person name="Tovar-Ramirez D."/>
        </authorList>
    </citation>
    <scope>NUCLEOTIDE SEQUENCE [LARGE SCALE GENOMIC DNA]</scope>
    <source>
        <strain evidence="2">Araruama</strain>
    </source>
</reference>